<accession>A0ABT4TQ06</accession>
<evidence type="ECO:0000259" key="1">
    <source>
        <dbReference type="Pfam" id="PF13460"/>
    </source>
</evidence>
<reference evidence="2" key="1">
    <citation type="submission" date="2023-01" db="EMBL/GenBank/DDBJ databases">
        <title>Draft genome sequence of Nocardiopsis sp. LSu2-4 isolated from halophytes.</title>
        <authorList>
            <person name="Duangmal K."/>
            <person name="Chantavorakit T."/>
        </authorList>
    </citation>
    <scope>NUCLEOTIDE SEQUENCE</scope>
    <source>
        <strain evidence="2">LSu2-4</strain>
    </source>
</reference>
<dbReference type="RefSeq" id="WP_270679411.1">
    <property type="nucleotide sequence ID" value="NZ_JAQFWP010000040.1"/>
</dbReference>
<name>A0ABT4TQ06_9ACTN</name>
<dbReference type="InterPro" id="IPR036291">
    <property type="entry name" value="NAD(P)-bd_dom_sf"/>
</dbReference>
<organism evidence="2 3">
    <name type="scientific">Nocardiopsis suaedae</name>
    <dbReference type="NCBI Taxonomy" id="3018444"/>
    <lineage>
        <taxon>Bacteria</taxon>
        <taxon>Bacillati</taxon>
        <taxon>Actinomycetota</taxon>
        <taxon>Actinomycetes</taxon>
        <taxon>Streptosporangiales</taxon>
        <taxon>Nocardiopsidaceae</taxon>
        <taxon>Nocardiopsis</taxon>
    </lineage>
</organism>
<dbReference type="InterPro" id="IPR016040">
    <property type="entry name" value="NAD(P)-bd_dom"/>
</dbReference>
<dbReference type="CDD" id="cd05269">
    <property type="entry name" value="TMR_SDR_a"/>
    <property type="match status" value="1"/>
</dbReference>
<evidence type="ECO:0000313" key="2">
    <source>
        <dbReference type="EMBL" id="MDA2806775.1"/>
    </source>
</evidence>
<dbReference type="Gene3D" id="3.40.50.720">
    <property type="entry name" value="NAD(P)-binding Rossmann-like Domain"/>
    <property type="match status" value="1"/>
</dbReference>
<dbReference type="PANTHER" id="PTHR43162:SF1">
    <property type="entry name" value="PRESTALK A DIFFERENTIATION PROTEIN A"/>
    <property type="match status" value="1"/>
</dbReference>
<dbReference type="Gene3D" id="3.90.25.10">
    <property type="entry name" value="UDP-galactose 4-epimerase, domain 1"/>
    <property type="match status" value="1"/>
</dbReference>
<dbReference type="InterPro" id="IPR051604">
    <property type="entry name" value="Ergot_Alk_Oxidoreductase"/>
</dbReference>
<evidence type="ECO:0000313" key="3">
    <source>
        <dbReference type="Proteomes" id="UP001165685"/>
    </source>
</evidence>
<dbReference type="PANTHER" id="PTHR43162">
    <property type="match status" value="1"/>
</dbReference>
<proteinExistence type="predicted"/>
<dbReference type="Proteomes" id="UP001165685">
    <property type="component" value="Unassembled WGS sequence"/>
</dbReference>
<feature type="domain" description="NAD(P)-binding" evidence="1">
    <location>
        <begin position="9"/>
        <end position="186"/>
    </location>
</feature>
<keyword evidence="3" id="KW-1185">Reference proteome</keyword>
<gene>
    <name evidence="2" type="ORF">O4U47_19865</name>
</gene>
<dbReference type="EMBL" id="JAQFWP010000040">
    <property type="protein sequence ID" value="MDA2806775.1"/>
    <property type="molecule type" value="Genomic_DNA"/>
</dbReference>
<dbReference type="SUPFAM" id="SSF51735">
    <property type="entry name" value="NAD(P)-binding Rossmann-fold domains"/>
    <property type="match status" value="1"/>
</dbReference>
<dbReference type="Pfam" id="PF13460">
    <property type="entry name" value="NAD_binding_10"/>
    <property type="match status" value="1"/>
</dbReference>
<sequence>MTRTVLITGATGTVSTALMGRLQGADADLRALVRDPAKADAARAAGAEVVAGDLGRPDTLGPAMEGVQDVWLLVPNGPRAPEHSMNALWAARRAGAERVVRLSAVGAAHDAPTRSGRLHALSDAETQASGLEWTVLRPMWFMDNLLGEAAEVRASGGFGMDMGQGRLGMVAAEDVAGCAARVLADPPGVHAGRTYTLTGPESLSLAEAAERMGQALGRPVAYRPVSPADKRAALLAVGADEWIADMVGEYSAAFARGWGDFTTRDAERLLGRAPQGVADFARAHAAAFTG</sequence>
<protein>
    <submittedName>
        <fullName evidence="2">SDR family oxidoreductase</fullName>
    </submittedName>
</protein>
<comment type="caution">
    <text evidence="2">The sequence shown here is derived from an EMBL/GenBank/DDBJ whole genome shotgun (WGS) entry which is preliminary data.</text>
</comment>